<sequence length="45" mass="5268">MCQCLRLAAIEISVLPHILCRDTLREVTCYLGKQDLLYLKRIYKA</sequence>
<evidence type="ECO:0000313" key="2">
    <source>
        <dbReference type="Proteomes" id="UP000054783"/>
    </source>
</evidence>
<proteinExistence type="predicted"/>
<dbReference type="AlphaFoldDB" id="A0A0V0YUP1"/>
<gene>
    <name evidence="1" type="ORF">T12_15821</name>
</gene>
<organism evidence="1 2">
    <name type="scientific">Trichinella patagoniensis</name>
    <dbReference type="NCBI Taxonomy" id="990121"/>
    <lineage>
        <taxon>Eukaryota</taxon>
        <taxon>Metazoa</taxon>
        <taxon>Ecdysozoa</taxon>
        <taxon>Nematoda</taxon>
        <taxon>Enoplea</taxon>
        <taxon>Dorylaimia</taxon>
        <taxon>Trichinellida</taxon>
        <taxon>Trichinellidae</taxon>
        <taxon>Trichinella</taxon>
    </lineage>
</organism>
<accession>A0A0V0YUP1</accession>
<comment type="caution">
    <text evidence="1">The sequence shown here is derived from an EMBL/GenBank/DDBJ whole genome shotgun (WGS) entry which is preliminary data.</text>
</comment>
<reference evidence="1 2" key="1">
    <citation type="submission" date="2015-01" db="EMBL/GenBank/DDBJ databases">
        <title>Evolution of Trichinella species and genotypes.</title>
        <authorList>
            <person name="Korhonen P.K."/>
            <person name="Edoardo P."/>
            <person name="Giuseppe L.R."/>
            <person name="Gasser R.B."/>
        </authorList>
    </citation>
    <scope>NUCLEOTIDE SEQUENCE [LARGE SCALE GENOMIC DNA]</scope>
    <source>
        <strain evidence="1">ISS2496</strain>
    </source>
</reference>
<name>A0A0V0YUP1_9BILA</name>
<dbReference type="EMBL" id="JYDQ01002282">
    <property type="protein sequence ID" value="KRY04007.1"/>
    <property type="molecule type" value="Genomic_DNA"/>
</dbReference>
<evidence type="ECO:0000313" key="1">
    <source>
        <dbReference type="EMBL" id="KRY04007.1"/>
    </source>
</evidence>
<keyword evidence="2" id="KW-1185">Reference proteome</keyword>
<dbReference type="Proteomes" id="UP000054783">
    <property type="component" value="Unassembled WGS sequence"/>
</dbReference>
<protein>
    <submittedName>
        <fullName evidence="1">Uncharacterized protein</fullName>
    </submittedName>
</protein>